<evidence type="ECO:0000313" key="11">
    <source>
        <dbReference type="EMBL" id="RAI41741.1"/>
    </source>
</evidence>
<comment type="pathway">
    <text evidence="1">Carbohydrate acid metabolism.</text>
</comment>
<evidence type="ECO:0000256" key="7">
    <source>
        <dbReference type="ARBA" id="ARBA00022840"/>
    </source>
</evidence>
<evidence type="ECO:0000256" key="5">
    <source>
        <dbReference type="ARBA" id="ARBA00022741"/>
    </source>
</evidence>
<evidence type="ECO:0000256" key="3">
    <source>
        <dbReference type="ARBA" id="ARBA00012054"/>
    </source>
</evidence>
<dbReference type="Pfam" id="PF01202">
    <property type="entry name" value="SKI"/>
    <property type="match status" value="1"/>
</dbReference>
<dbReference type="OrthoDB" id="9795716at2"/>
<proteinExistence type="inferred from homology"/>
<dbReference type="CDD" id="cd02021">
    <property type="entry name" value="GntK"/>
    <property type="match status" value="1"/>
</dbReference>
<comment type="similarity">
    <text evidence="2 10">Belongs to the gluconokinase GntK/GntV family.</text>
</comment>
<dbReference type="NCBIfam" id="TIGR01313">
    <property type="entry name" value="therm_gnt_kin"/>
    <property type="match status" value="1"/>
</dbReference>
<dbReference type="Gene3D" id="3.40.50.300">
    <property type="entry name" value="P-loop containing nucleotide triphosphate hydrolases"/>
    <property type="match status" value="1"/>
</dbReference>
<dbReference type="InterPro" id="IPR027417">
    <property type="entry name" value="P-loop_NTPase"/>
</dbReference>
<comment type="catalytic activity">
    <reaction evidence="9 10">
        <text>D-gluconate + ATP = 6-phospho-D-gluconate + ADP + H(+)</text>
        <dbReference type="Rhea" id="RHEA:19433"/>
        <dbReference type="ChEBI" id="CHEBI:15378"/>
        <dbReference type="ChEBI" id="CHEBI:18391"/>
        <dbReference type="ChEBI" id="CHEBI:30616"/>
        <dbReference type="ChEBI" id="CHEBI:58759"/>
        <dbReference type="ChEBI" id="CHEBI:456216"/>
        <dbReference type="EC" id="2.7.1.12"/>
    </reaction>
</comment>
<evidence type="ECO:0000256" key="2">
    <source>
        <dbReference type="ARBA" id="ARBA00008420"/>
    </source>
</evidence>
<sequence>MIVVLMGVAGSGKTTIGLLLAERLGCGFSDADSFHPPANVEKMRAGIPLTDDDRWPWLHALRAAIEGWERAGVDHVVACSALKQAYRDVLAPQDDATFVYLKGSAALIGPRLAARTGHYMNPKLLDSQFATLEEPDDAIVVDIAPTPPEIVADILCKLGRTPAESLSPPPA</sequence>
<evidence type="ECO:0000256" key="10">
    <source>
        <dbReference type="RuleBase" id="RU363066"/>
    </source>
</evidence>
<reference evidence="11 12" key="1">
    <citation type="submission" date="2017-07" db="EMBL/GenBank/DDBJ databases">
        <title>Draft Genome Sequences of Select Purple Nonsulfur Bacteria.</title>
        <authorList>
            <person name="Lasarre B."/>
            <person name="Mckinlay J.B."/>
        </authorList>
    </citation>
    <scope>NUCLEOTIDE SEQUENCE [LARGE SCALE GENOMIC DNA]</scope>
    <source>
        <strain evidence="11 12">DSM 5909</strain>
    </source>
</reference>
<evidence type="ECO:0000313" key="12">
    <source>
        <dbReference type="Proteomes" id="UP000249130"/>
    </source>
</evidence>
<evidence type="ECO:0000256" key="4">
    <source>
        <dbReference type="ARBA" id="ARBA00022679"/>
    </source>
</evidence>
<dbReference type="PANTHER" id="PTHR43442:SF3">
    <property type="entry name" value="GLUCONOKINASE-RELATED"/>
    <property type="match status" value="1"/>
</dbReference>
<dbReference type="RefSeq" id="WP_111420952.1">
    <property type="nucleotide sequence ID" value="NZ_NPEX01000177.1"/>
</dbReference>
<dbReference type="InterPro" id="IPR006001">
    <property type="entry name" value="Therm_gnt_kin"/>
</dbReference>
<organism evidence="11 12">
    <name type="scientific">Rhodoplanes roseus</name>
    <dbReference type="NCBI Taxonomy" id="29409"/>
    <lineage>
        <taxon>Bacteria</taxon>
        <taxon>Pseudomonadati</taxon>
        <taxon>Pseudomonadota</taxon>
        <taxon>Alphaproteobacteria</taxon>
        <taxon>Hyphomicrobiales</taxon>
        <taxon>Nitrobacteraceae</taxon>
        <taxon>Rhodoplanes</taxon>
    </lineage>
</organism>
<dbReference type="FunFam" id="3.40.50.300:FF:000522">
    <property type="entry name" value="Gluconokinase"/>
    <property type="match status" value="1"/>
</dbReference>
<dbReference type="PANTHER" id="PTHR43442">
    <property type="entry name" value="GLUCONOKINASE-RELATED"/>
    <property type="match status" value="1"/>
</dbReference>
<evidence type="ECO:0000256" key="8">
    <source>
        <dbReference type="ARBA" id="ARBA00023064"/>
    </source>
</evidence>
<keyword evidence="12" id="KW-1185">Reference proteome</keyword>
<dbReference type="SUPFAM" id="SSF52540">
    <property type="entry name" value="P-loop containing nucleoside triphosphate hydrolases"/>
    <property type="match status" value="1"/>
</dbReference>
<dbReference type="AlphaFoldDB" id="A0A327KTS3"/>
<keyword evidence="5 10" id="KW-0547">Nucleotide-binding</keyword>
<accession>A0A327KTS3</accession>
<dbReference type="EC" id="2.7.1.12" evidence="3 10"/>
<dbReference type="Proteomes" id="UP000249130">
    <property type="component" value="Unassembled WGS sequence"/>
</dbReference>
<dbReference type="GO" id="GO:0046316">
    <property type="term" value="F:gluconokinase activity"/>
    <property type="evidence" value="ECO:0007669"/>
    <property type="project" value="UniProtKB-EC"/>
</dbReference>
<dbReference type="GO" id="GO:0005524">
    <property type="term" value="F:ATP binding"/>
    <property type="evidence" value="ECO:0007669"/>
    <property type="project" value="UniProtKB-KW"/>
</dbReference>
<keyword evidence="7 10" id="KW-0067">ATP-binding</keyword>
<gene>
    <name evidence="11" type="ORF">CH341_20985</name>
</gene>
<evidence type="ECO:0000256" key="6">
    <source>
        <dbReference type="ARBA" id="ARBA00022777"/>
    </source>
</evidence>
<dbReference type="GO" id="GO:0005737">
    <property type="term" value="C:cytoplasm"/>
    <property type="evidence" value="ECO:0007669"/>
    <property type="project" value="TreeGrafter"/>
</dbReference>
<dbReference type="GO" id="GO:0019521">
    <property type="term" value="P:D-gluconate metabolic process"/>
    <property type="evidence" value="ECO:0007669"/>
    <property type="project" value="UniProtKB-KW"/>
</dbReference>
<dbReference type="EMBL" id="NPEX01000177">
    <property type="protein sequence ID" value="RAI41741.1"/>
    <property type="molecule type" value="Genomic_DNA"/>
</dbReference>
<keyword evidence="6 10" id="KW-0418">Kinase</keyword>
<protein>
    <recommendedName>
        <fullName evidence="3 10">Gluconokinase</fullName>
        <ecNumber evidence="3 10">2.7.1.12</ecNumber>
    </recommendedName>
</protein>
<name>A0A327KTS3_9BRAD</name>
<comment type="caution">
    <text evidence="11">The sequence shown here is derived from an EMBL/GenBank/DDBJ whole genome shotgun (WGS) entry which is preliminary data.</text>
</comment>
<keyword evidence="4 10" id="KW-0808">Transferase</keyword>
<evidence type="ECO:0000256" key="9">
    <source>
        <dbReference type="ARBA" id="ARBA00048090"/>
    </source>
</evidence>
<keyword evidence="8" id="KW-0311">Gluconate utilization</keyword>
<evidence type="ECO:0000256" key="1">
    <source>
        <dbReference type="ARBA" id="ARBA00004761"/>
    </source>
</evidence>
<dbReference type="InterPro" id="IPR031322">
    <property type="entry name" value="Shikimate/glucono_kinase"/>
</dbReference>